<accession>A0A0F8XEF2</accession>
<protein>
    <recommendedName>
        <fullName evidence="2">PIN domain-containing protein</fullName>
    </recommendedName>
</protein>
<gene>
    <name evidence="1" type="ORF">LCGC14_3035400</name>
</gene>
<dbReference type="EMBL" id="LAZR01063530">
    <property type="protein sequence ID" value="KKK59335.1"/>
    <property type="molecule type" value="Genomic_DNA"/>
</dbReference>
<evidence type="ECO:0000313" key="1">
    <source>
        <dbReference type="EMBL" id="KKK59335.1"/>
    </source>
</evidence>
<proteinExistence type="predicted"/>
<name>A0A0F8XEF2_9ZZZZ</name>
<dbReference type="InterPro" id="IPR029060">
    <property type="entry name" value="PIN-like_dom_sf"/>
</dbReference>
<organism evidence="1">
    <name type="scientific">marine sediment metagenome</name>
    <dbReference type="NCBI Taxonomy" id="412755"/>
    <lineage>
        <taxon>unclassified sequences</taxon>
        <taxon>metagenomes</taxon>
        <taxon>ecological metagenomes</taxon>
    </lineage>
</organism>
<evidence type="ECO:0008006" key="2">
    <source>
        <dbReference type="Google" id="ProtNLM"/>
    </source>
</evidence>
<reference evidence="1" key="1">
    <citation type="journal article" date="2015" name="Nature">
        <title>Complex archaea that bridge the gap between prokaryotes and eukaryotes.</title>
        <authorList>
            <person name="Spang A."/>
            <person name="Saw J.H."/>
            <person name="Jorgensen S.L."/>
            <person name="Zaremba-Niedzwiedzka K."/>
            <person name="Martijn J."/>
            <person name="Lind A.E."/>
            <person name="van Eijk R."/>
            <person name="Schleper C."/>
            <person name="Guy L."/>
            <person name="Ettema T.J."/>
        </authorList>
    </citation>
    <scope>NUCLEOTIDE SEQUENCE</scope>
</reference>
<sequence length="54" mass="6095">MTGHKVFVDTNIIIYAYDISAQNKYEAAKTILTELWDSGLGVVSIQVLQEFFVN</sequence>
<feature type="non-terminal residue" evidence="1">
    <location>
        <position position="54"/>
    </location>
</feature>
<dbReference type="AlphaFoldDB" id="A0A0F8XEF2"/>
<dbReference type="SUPFAM" id="SSF88723">
    <property type="entry name" value="PIN domain-like"/>
    <property type="match status" value="1"/>
</dbReference>
<comment type="caution">
    <text evidence="1">The sequence shown here is derived from an EMBL/GenBank/DDBJ whole genome shotgun (WGS) entry which is preliminary data.</text>
</comment>